<evidence type="ECO:0000313" key="4">
    <source>
        <dbReference type="Proteomes" id="UP000190831"/>
    </source>
</evidence>
<accession>A0A1G4MIX6</accession>
<feature type="compositionally biased region" description="Basic residues" evidence="1">
    <location>
        <begin position="521"/>
        <end position="530"/>
    </location>
</feature>
<gene>
    <name evidence="3" type="ORF">LAFE_0G18954G</name>
</gene>
<feature type="compositionally biased region" description="Polar residues" evidence="1">
    <location>
        <begin position="198"/>
        <end position="240"/>
    </location>
</feature>
<dbReference type="AlphaFoldDB" id="A0A1G4MIX6"/>
<proteinExistence type="predicted"/>
<keyword evidence="4" id="KW-1185">Reference proteome</keyword>
<feature type="region of interest" description="Disordered" evidence="1">
    <location>
        <begin position="502"/>
        <end position="550"/>
    </location>
</feature>
<dbReference type="OrthoDB" id="1932706at2759"/>
<feature type="compositionally biased region" description="Basic and acidic residues" evidence="1">
    <location>
        <begin position="241"/>
        <end position="250"/>
    </location>
</feature>
<dbReference type="GO" id="GO:0003712">
    <property type="term" value="F:transcription coregulator activity"/>
    <property type="evidence" value="ECO:0007669"/>
    <property type="project" value="InterPro"/>
</dbReference>
<sequence length="550" mass="61767">MSDGGLGIPVNASKGIMQSTSASKLSQRPVGQVPPHVASSAGTQQQRLLLQQKLRQQQQQQQQAMQNYENQFYQFLMTINKKPKRLYNFAEDTDAILKKYEQFRPSFEFHIYENNYKICAPANTRLQQQQRTPQATSDGLILNKNNETLKEFLEYVARGRIPESIMEVLRDCNIQFYEGNLILQVYDHTNTVDIKQPQNKSTEQAAGAQIQNSNDTHVSSASGANTSANKGLDSSSQSSEPTKDGKEHVATFKRPRVYRTLLRPNDLTHYYDMLSYADHTRFSDNIYQQLEAEILTLTKRNLCLDVHLNPYEHQDKLDESLFLKPAYDYRTGKISSEHHPLPTKDGTKGKVGHIELHEELPQHSSSYEQMMLIMSERTTTTTMSTIAASLAKNAVDLTTSSLKNGGGKVSTSVSSTPGRASSNNPVAAAAVAAAAAVGSNNNENNQFSRLKFVEQWRVNKEKRKQQAMSTNIQPNAYNTRISMAAPLTAQQIKQQQLLQQHQNLDQQRIGSKRLVEEEKGKAKKQRKPGKKNTPAAAAESVKKKRVAKKK</sequence>
<evidence type="ECO:0000256" key="1">
    <source>
        <dbReference type="SAM" id="MobiDB-lite"/>
    </source>
</evidence>
<dbReference type="PANTHER" id="PTHR13526">
    <property type="entry name" value="TRANSCRIPTION FACTOR SPT20 HOMOLOG"/>
    <property type="match status" value="1"/>
</dbReference>
<evidence type="ECO:0000313" key="3">
    <source>
        <dbReference type="EMBL" id="SCW03821.1"/>
    </source>
</evidence>
<dbReference type="STRING" id="4955.A0A1G4MIX6"/>
<dbReference type="PANTHER" id="PTHR13526:SF8">
    <property type="entry name" value="TRANSCRIPTION FACTOR SPT20 HOMOLOG"/>
    <property type="match status" value="1"/>
</dbReference>
<evidence type="ECO:0000259" key="2">
    <source>
        <dbReference type="Pfam" id="PF12090"/>
    </source>
</evidence>
<dbReference type="Proteomes" id="UP000190831">
    <property type="component" value="Chromosome G"/>
</dbReference>
<feature type="domain" description="Spt20-like SEP" evidence="2">
    <location>
        <begin position="101"/>
        <end position="319"/>
    </location>
</feature>
<protein>
    <submittedName>
        <fullName evidence="3">LAFE_0G18954g1_1</fullName>
    </submittedName>
</protein>
<dbReference type="InterPro" id="IPR021950">
    <property type="entry name" value="Spt20"/>
</dbReference>
<dbReference type="GO" id="GO:0006357">
    <property type="term" value="P:regulation of transcription by RNA polymerase II"/>
    <property type="evidence" value="ECO:0007669"/>
    <property type="project" value="TreeGrafter"/>
</dbReference>
<name>A0A1G4MIX6_LACFM</name>
<dbReference type="InterPro" id="IPR046468">
    <property type="entry name" value="Spt20-like_SEP"/>
</dbReference>
<dbReference type="GO" id="GO:0000124">
    <property type="term" value="C:SAGA complex"/>
    <property type="evidence" value="ECO:0007669"/>
    <property type="project" value="InterPro"/>
</dbReference>
<organism evidence="3 4">
    <name type="scientific">Lachancea fermentati</name>
    <name type="common">Zygosaccharomyces fermentati</name>
    <dbReference type="NCBI Taxonomy" id="4955"/>
    <lineage>
        <taxon>Eukaryota</taxon>
        <taxon>Fungi</taxon>
        <taxon>Dikarya</taxon>
        <taxon>Ascomycota</taxon>
        <taxon>Saccharomycotina</taxon>
        <taxon>Saccharomycetes</taxon>
        <taxon>Saccharomycetales</taxon>
        <taxon>Saccharomycetaceae</taxon>
        <taxon>Lachancea</taxon>
    </lineage>
</organism>
<feature type="region of interest" description="Disordered" evidence="1">
    <location>
        <begin position="198"/>
        <end position="250"/>
    </location>
</feature>
<reference evidence="3 4" key="1">
    <citation type="submission" date="2016-03" db="EMBL/GenBank/DDBJ databases">
        <authorList>
            <person name="Devillers H."/>
        </authorList>
    </citation>
    <scope>NUCLEOTIDE SEQUENCE [LARGE SCALE GENOMIC DNA]</scope>
    <source>
        <strain evidence="3">CBS 6772</strain>
    </source>
</reference>
<feature type="region of interest" description="Disordered" evidence="1">
    <location>
        <begin position="18"/>
        <end position="44"/>
    </location>
</feature>
<dbReference type="Pfam" id="PF12090">
    <property type="entry name" value="Spt20_SEP"/>
    <property type="match status" value="1"/>
</dbReference>
<dbReference type="OMA" id="YDHTNTV"/>
<dbReference type="EMBL" id="LT598486">
    <property type="protein sequence ID" value="SCW03821.1"/>
    <property type="molecule type" value="Genomic_DNA"/>
</dbReference>